<gene>
    <name evidence="1" type="ORF">WKW79_24890</name>
</gene>
<accession>A0ABU8XDB9</accession>
<proteinExistence type="predicted"/>
<keyword evidence="2" id="KW-1185">Reference proteome</keyword>
<dbReference type="RefSeq" id="WP_340337900.1">
    <property type="nucleotide sequence ID" value="NZ_JBBKZS010000013.1"/>
</dbReference>
<evidence type="ECO:0000313" key="2">
    <source>
        <dbReference type="Proteomes" id="UP001367030"/>
    </source>
</evidence>
<comment type="caution">
    <text evidence="1">The sequence shown here is derived from an EMBL/GenBank/DDBJ whole genome shotgun (WGS) entry which is preliminary data.</text>
</comment>
<name>A0ABU8XDB9_9BURK</name>
<evidence type="ECO:0000313" key="1">
    <source>
        <dbReference type="EMBL" id="MEJ8857830.1"/>
    </source>
</evidence>
<dbReference type="EMBL" id="JBBKZS010000013">
    <property type="protein sequence ID" value="MEJ8857830.1"/>
    <property type="molecule type" value="Genomic_DNA"/>
</dbReference>
<sequence length="51" mass="5718">MKLHATCKMTVTASSACPVVAMLRPRSGEAQWMVQERYELDPVGRDHGICR</sequence>
<organism evidence="1 2">
    <name type="scientific">Variovorax robiniae</name>
    <dbReference type="NCBI Taxonomy" id="1836199"/>
    <lineage>
        <taxon>Bacteria</taxon>
        <taxon>Pseudomonadati</taxon>
        <taxon>Pseudomonadota</taxon>
        <taxon>Betaproteobacteria</taxon>
        <taxon>Burkholderiales</taxon>
        <taxon>Comamonadaceae</taxon>
        <taxon>Variovorax</taxon>
    </lineage>
</organism>
<dbReference type="Proteomes" id="UP001367030">
    <property type="component" value="Unassembled WGS sequence"/>
</dbReference>
<reference evidence="1 2" key="1">
    <citation type="submission" date="2024-03" db="EMBL/GenBank/DDBJ databases">
        <title>Novel species of the genus Variovorax.</title>
        <authorList>
            <person name="Liu Q."/>
            <person name="Xin Y.-H."/>
        </authorList>
    </citation>
    <scope>NUCLEOTIDE SEQUENCE [LARGE SCALE GENOMIC DNA]</scope>
    <source>
        <strain evidence="1 2">KACC 18901</strain>
    </source>
</reference>
<protein>
    <submittedName>
        <fullName evidence="1">Uncharacterized protein</fullName>
    </submittedName>
</protein>